<dbReference type="PANTHER" id="PTHR45846:SF1">
    <property type="entry name" value="TRNA-DIHYDROURIDINE(47) SYNTHASE [NAD(P)(+)]-LIKE"/>
    <property type="match status" value="1"/>
</dbReference>
<protein>
    <recommendedName>
        <fullName evidence="7">tRNA-dihydrouridine synthase</fullName>
        <ecNumber evidence="7">1.3.1.-</ecNumber>
    </recommendedName>
</protein>
<reference evidence="11 12" key="1">
    <citation type="submission" date="2015-09" db="EMBL/GenBank/DDBJ databases">
        <authorList>
            <consortium name="Pathogen Informatics"/>
        </authorList>
    </citation>
    <scope>NUCLEOTIDE SEQUENCE [LARGE SCALE GENOMIC DNA]</scope>
    <source>
        <strain evidence="11 12">2789STDY5834970</strain>
    </source>
</reference>
<dbReference type="GO" id="GO:0050660">
    <property type="term" value="F:flavin adenine dinucleotide binding"/>
    <property type="evidence" value="ECO:0007669"/>
    <property type="project" value="InterPro"/>
</dbReference>
<keyword evidence="9" id="KW-0547">Nucleotide-binding</keyword>
<keyword evidence="3 7" id="KW-0288">FMN</keyword>
<keyword evidence="5" id="KW-0521">NADP</keyword>
<dbReference type="RefSeq" id="WP_055186886.1">
    <property type="nucleotide sequence ID" value="NZ_CYXN01000035.1"/>
</dbReference>
<dbReference type="Proteomes" id="UP000095649">
    <property type="component" value="Unassembled WGS sequence"/>
</dbReference>
<dbReference type="CDD" id="cd02801">
    <property type="entry name" value="DUS_like_FMN"/>
    <property type="match status" value="1"/>
</dbReference>
<proteinExistence type="inferred from homology"/>
<evidence type="ECO:0000313" key="11">
    <source>
        <dbReference type="EMBL" id="CUN22362.1"/>
    </source>
</evidence>
<evidence type="ECO:0000256" key="3">
    <source>
        <dbReference type="ARBA" id="ARBA00022643"/>
    </source>
</evidence>
<dbReference type="EC" id="1.3.1.-" evidence="7"/>
<evidence type="ECO:0000256" key="1">
    <source>
        <dbReference type="ARBA" id="ARBA00001917"/>
    </source>
</evidence>
<comment type="function">
    <text evidence="7">Catalyzes the synthesis of 5,6-dihydrouridine (D), a modified base found in the D-loop of most tRNAs, via the reduction of the C5-C6 double bond in target uridines.</text>
</comment>
<dbReference type="OrthoDB" id="9764501at2"/>
<dbReference type="AlphaFoldDB" id="A0A173V516"/>
<dbReference type="Pfam" id="PF01207">
    <property type="entry name" value="Dus"/>
    <property type="match status" value="1"/>
</dbReference>
<feature type="binding site" evidence="9">
    <location>
        <position position="136"/>
    </location>
    <ligand>
        <name>FMN</name>
        <dbReference type="ChEBI" id="CHEBI:58210"/>
    </ligand>
</feature>
<keyword evidence="2 7" id="KW-0285">Flavoprotein</keyword>
<evidence type="ECO:0000259" key="10">
    <source>
        <dbReference type="Pfam" id="PF01207"/>
    </source>
</evidence>
<keyword evidence="6 7" id="KW-0560">Oxidoreductase</keyword>
<feature type="binding site" evidence="9">
    <location>
        <begin position="221"/>
        <end position="222"/>
    </location>
    <ligand>
        <name>FMN</name>
        <dbReference type="ChEBI" id="CHEBI:58210"/>
    </ligand>
</feature>
<evidence type="ECO:0000256" key="2">
    <source>
        <dbReference type="ARBA" id="ARBA00022630"/>
    </source>
</evidence>
<dbReference type="InterPro" id="IPR018517">
    <property type="entry name" value="tRNA_hU_synthase_CS"/>
</dbReference>
<evidence type="ECO:0000256" key="9">
    <source>
        <dbReference type="PIRSR" id="PIRSR006621-2"/>
    </source>
</evidence>
<dbReference type="GO" id="GO:0003723">
    <property type="term" value="F:RNA binding"/>
    <property type="evidence" value="ECO:0007669"/>
    <property type="project" value="TreeGrafter"/>
</dbReference>
<dbReference type="PIRSF" id="PIRSF006621">
    <property type="entry name" value="Dus"/>
    <property type="match status" value="1"/>
</dbReference>
<dbReference type="GO" id="GO:0017150">
    <property type="term" value="F:tRNA dihydrouridine synthase activity"/>
    <property type="evidence" value="ECO:0007669"/>
    <property type="project" value="InterPro"/>
</dbReference>
<dbReference type="InterPro" id="IPR013785">
    <property type="entry name" value="Aldolase_TIM"/>
</dbReference>
<dbReference type="EMBL" id="CYXN01000035">
    <property type="protein sequence ID" value="CUN22362.1"/>
    <property type="molecule type" value="Genomic_DNA"/>
</dbReference>
<evidence type="ECO:0000256" key="5">
    <source>
        <dbReference type="ARBA" id="ARBA00022857"/>
    </source>
</evidence>
<sequence>MLYYAAPMEGFTDRVWRQTHQKWFGAQGAADRYYAPFISPPENRVLIKKKMAELAPEANPGAPVIPQLLAKDGELAAWMIGQLRALGYTEVNLNLGCPAGTVTAKGKGSGMLRDLAKVDAFLDGVFSHAEGPVSVKTRLGVEKSEEFAAILEIYSRYPISELTIHPRVMRQQYRGQADRAAFAAALPRCTMPVCYNGDVTTAAQLHALEEEFPTLSGIMVGRGLIADPALFRKARGGAPATKEELRGYLTDLYHGYTELFGSAGCAISRMKGHWFYLVHSFAGAEKLEKQLKKLREPWEYEVVVNQIFTLPLVENN</sequence>
<dbReference type="Gene3D" id="3.20.20.70">
    <property type="entry name" value="Aldolase class I"/>
    <property type="match status" value="1"/>
</dbReference>
<keyword evidence="4 7" id="KW-0819">tRNA processing</keyword>
<feature type="binding site" evidence="9">
    <location>
        <position position="67"/>
    </location>
    <ligand>
        <name>FMN</name>
        <dbReference type="ChEBI" id="CHEBI:58210"/>
    </ligand>
</feature>
<evidence type="ECO:0000256" key="6">
    <source>
        <dbReference type="ARBA" id="ARBA00023002"/>
    </source>
</evidence>
<comment type="similarity">
    <text evidence="7">Belongs to the dus family.</text>
</comment>
<dbReference type="PANTHER" id="PTHR45846">
    <property type="entry name" value="TRNA-DIHYDROURIDINE(47) SYNTHASE [NAD(P)(+)]-LIKE"/>
    <property type="match status" value="1"/>
</dbReference>
<dbReference type="InterPro" id="IPR001269">
    <property type="entry name" value="DUS_fam"/>
</dbReference>
<feature type="active site" description="Proton donor" evidence="8">
    <location>
        <position position="97"/>
    </location>
</feature>
<accession>A0A173V516</accession>
<dbReference type="PROSITE" id="PS01136">
    <property type="entry name" value="UPF0034"/>
    <property type="match status" value="1"/>
</dbReference>
<name>A0A173V516_9FIRM</name>
<evidence type="ECO:0000256" key="4">
    <source>
        <dbReference type="ARBA" id="ARBA00022694"/>
    </source>
</evidence>
<feature type="domain" description="DUS-like FMN-binding" evidence="10">
    <location>
        <begin position="5"/>
        <end position="297"/>
    </location>
</feature>
<gene>
    <name evidence="11" type="primary">dus_1</name>
    <name evidence="11" type="ORF">ERS852582_02594</name>
</gene>
<feature type="binding site" evidence="9">
    <location>
        <position position="165"/>
    </location>
    <ligand>
        <name>FMN</name>
        <dbReference type="ChEBI" id="CHEBI:58210"/>
    </ligand>
</feature>
<evidence type="ECO:0000256" key="8">
    <source>
        <dbReference type="PIRSR" id="PIRSR006621-1"/>
    </source>
</evidence>
<evidence type="ECO:0000256" key="7">
    <source>
        <dbReference type="PIRNR" id="PIRNR006621"/>
    </source>
</evidence>
<comment type="cofactor">
    <cofactor evidence="1 7 9">
        <name>FMN</name>
        <dbReference type="ChEBI" id="CHEBI:58210"/>
    </cofactor>
</comment>
<dbReference type="SUPFAM" id="SSF51395">
    <property type="entry name" value="FMN-linked oxidoreductases"/>
    <property type="match status" value="1"/>
</dbReference>
<evidence type="ECO:0000313" key="12">
    <source>
        <dbReference type="Proteomes" id="UP000095649"/>
    </source>
</evidence>
<organism evidence="11 12">
    <name type="scientific">Faecalibacterium prausnitzii</name>
    <dbReference type="NCBI Taxonomy" id="853"/>
    <lineage>
        <taxon>Bacteria</taxon>
        <taxon>Bacillati</taxon>
        <taxon>Bacillota</taxon>
        <taxon>Clostridia</taxon>
        <taxon>Eubacteriales</taxon>
        <taxon>Oscillospiraceae</taxon>
        <taxon>Faecalibacterium</taxon>
    </lineage>
</organism>
<dbReference type="InterPro" id="IPR035587">
    <property type="entry name" value="DUS-like_FMN-bd"/>
</dbReference>